<dbReference type="InterPro" id="IPR028087">
    <property type="entry name" value="Tad_N"/>
</dbReference>
<protein>
    <recommendedName>
        <fullName evidence="2">Putative Flp pilus-assembly TadG-like N-terminal domain-containing protein</fullName>
    </recommendedName>
</protein>
<feature type="domain" description="Putative Flp pilus-assembly TadG-like N-terminal" evidence="2">
    <location>
        <begin position="19"/>
        <end position="65"/>
    </location>
</feature>
<feature type="non-terminal residue" evidence="3">
    <location>
        <position position="388"/>
    </location>
</feature>
<name>A0A7D9H5B1_9GAMM</name>
<dbReference type="Pfam" id="PF13400">
    <property type="entry name" value="Tad"/>
    <property type="match status" value="1"/>
</dbReference>
<dbReference type="EMBL" id="LR633967">
    <property type="protein sequence ID" value="VUX56309.1"/>
    <property type="molecule type" value="Genomic_DNA"/>
</dbReference>
<gene>
    <name evidence="3" type="ORF">JTBM06_V1_580001</name>
</gene>
<keyword evidence="1" id="KW-0472">Membrane</keyword>
<proteinExistence type="predicted"/>
<keyword evidence="1" id="KW-0812">Transmembrane</keyword>
<evidence type="ECO:0000259" key="2">
    <source>
        <dbReference type="Pfam" id="PF13400"/>
    </source>
</evidence>
<feature type="transmembrane region" description="Helical" evidence="1">
    <location>
        <begin position="20"/>
        <end position="40"/>
    </location>
</feature>
<accession>A0A7D9H5B1</accession>
<evidence type="ECO:0000313" key="3">
    <source>
        <dbReference type="EMBL" id="VUX56309.1"/>
    </source>
</evidence>
<organism evidence="3">
    <name type="scientific">uncultured Woeseiaceae bacterium</name>
    <dbReference type="NCBI Taxonomy" id="1983305"/>
    <lineage>
        <taxon>Bacteria</taxon>
        <taxon>Pseudomonadati</taxon>
        <taxon>Pseudomonadota</taxon>
        <taxon>Gammaproteobacteria</taxon>
        <taxon>Woeseiales</taxon>
        <taxon>Woeseiaceae</taxon>
        <taxon>environmental samples</taxon>
    </lineage>
</organism>
<keyword evidence="1" id="KW-1133">Transmembrane helix</keyword>
<reference evidence="3" key="1">
    <citation type="submission" date="2019-07" db="EMBL/GenBank/DDBJ databases">
        <authorList>
            <person name="Weber M."/>
            <person name="Kostadinov I."/>
            <person name="Kostadinov D I."/>
        </authorList>
    </citation>
    <scope>NUCLEOTIDE SEQUENCE</scope>
    <source>
        <strain evidence="3">Gfbio:sag-sample-m06:053724c1-46a9-4a36-b237-ea2bf867836b</strain>
    </source>
</reference>
<evidence type="ECO:0000256" key="1">
    <source>
        <dbReference type="SAM" id="Phobius"/>
    </source>
</evidence>
<sequence length="388" mass="40450">MRMRTSKNRSGNDRIRQRGVVLPLMAIGLLAMIAVAGLALDSSHALANKTRLQNAVDAAALAAAKAYDQSADIVIGDAAAFSLFGLNADAAGNQEMNAAYDSGEINIVIQWSETVNPFVSVGIGPYVRVIATDFTLDATLSSVLGVTEIDIAATAVAGPSPSINSACNIAPMVVCAKDADDPDLYGFEKNTLEVLKSAAGNGSDIGPGNFQLIRIDCAGGACVRDNLAGSYGGCVGEGTAVETEPGNTVGPTVQGLNTRFGVYSGPVSSEDYPPDVVVTQPNPPLSYDDANEQVMQSGAAVDNQTIDYGWDQYAADVTSNYLDYPPPVGVYERRVMALPIARCDGASSGQSTLEVIGFGCYFMLQQVKQKGNEAEIFGQFLEGCTSGG</sequence>
<dbReference type="AlphaFoldDB" id="A0A7D9H5B1"/>